<proteinExistence type="predicted"/>
<dbReference type="Proteomes" id="UP001642360">
    <property type="component" value="Unassembled WGS sequence"/>
</dbReference>
<evidence type="ECO:0000313" key="3">
    <source>
        <dbReference type="Proteomes" id="UP001642360"/>
    </source>
</evidence>
<comment type="caution">
    <text evidence="2">The sequence shown here is derived from an EMBL/GenBank/DDBJ whole genome shotgun (WGS) entry which is preliminary data.</text>
</comment>
<evidence type="ECO:0000256" key="1">
    <source>
        <dbReference type="SAM" id="Coils"/>
    </source>
</evidence>
<accession>A0ABC8SJT0</accession>
<protein>
    <submittedName>
        <fullName evidence="2">Uncharacterized protein</fullName>
    </submittedName>
</protein>
<evidence type="ECO:0000313" key="2">
    <source>
        <dbReference type="EMBL" id="CAK9156281.1"/>
    </source>
</evidence>
<name>A0ABC8SJT0_9AQUA</name>
<dbReference type="EMBL" id="CAUOFW020002835">
    <property type="protein sequence ID" value="CAK9156281.1"/>
    <property type="molecule type" value="Genomic_DNA"/>
</dbReference>
<organism evidence="2 3">
    <name type="scientific">Ilex paraguariensis</name>
    <name type="common">yerba mate</name>
    <dbReference type="NCBI Taxonomy" id="185542"/>
    <lineage>
        <taxon>Eukaryota</taxon>
        <taxon>Viridiplantae</taxon>
        <taxon>Streptophyta</taxon>
        <taxon>Embryophyta</taxon>
        <taxon>Tracheophyta</taxon>
        <taxon>Spermatophyta</taxon>
        <taxon>Magnoliopsida</taxon>
        <taxon>eudicotyledons</taxon>
        <taxon>Gunneridae</taxon>
        <taxon>Pentapetalae</taxon>
        <taxon>asterids</taxon>
        <taxon>campanulids</taxon>
        <taxon>Aquifoliales</taxon>
        <taxon>Aquifoliaceae</taxon>
        <taxon>Ilex</taxon>
    </lineage>
</organism>
<sequence>MIANLIAALDRAMSKKIKVKEEMKKVKAKLDKAKDEEIKELKKDAANSLWKASRTSKGRLRKNFPRWISILRASFRIRWELEATGDYSLTNGGSFMPPREE</sequence>
<keyword evidence="1" id="KW-0175">Coiled coil</keyword>
<reference evidence="2 3" key="1">
    <citation type="submission" date="2024-02" db="EMBL/GenBank/DDBJ databases">
        <authorList>
            <person name="Vignale AGUSTIN F."/>
            <person name="Sosa J E."/>
            <person name="Modenutti C."/>
        </authorList>
    </citation>
    <scope>NUCLEOTIDE SEQUENCE [LARGE SCALE GENOMIC DNA]</scope>
</reference>
<gene>
    <name evidence="2" type="ORF">ILEXP_LOCUS24786</name>
</gene>
<feature type="coiled-coil region" evidence="1">
    <location>
        <begin position="2"/>
        <end position="40"/>
    </location>
</feature>
<dbReference type="AlphaFoldDB" id="A0ABC8SJT0"/>
<keyword evidence="3" id="KW-1185">Reference proteome</keyword>